<name>J8PQM3_SACAR</name>
<feature type="region of interest" description="Disordered" evidence="16">
    <location>
        <begin position="898"/>
        <end position="1174"/>
    </location>
</feature>
<feature type="compositionally biased region" description="Polar residues" evidence="16">
    <location>
        <begin position="998"/>
        <end position="1018"/>
    </location>
</feature>
<feature type="region of interest" description="Disordered" evidence="16">
    <location>
        <begin position="337"/>
        <end position="359"/>
    </location>
</feature>
<evidence type="ECO:0000256" key="8">
    <source>
        <dbReference type="ARBA" id="ARBA00022737"/>
    </source>
</evidence>
<dbReference type="SUPFAM" id="SSF50978">
    <property type="entry name" value="WD40 repeat-like"/>
    <property type="match status" value="1"/>
</dbReference>
<feature type="compositionally biased region" description="Low complexity" evidence="16">
    <location>
        <begin position="1144"/>
        <end position="1157"/>
    </location>
</feature>
<feature type="compositionally biased region" description="Low complexity" evidence="16">
    <location>
        <begin position="1096"/>
        <end position="1107"/>
    </location>
</feature>
<feature type="compositionally biased region" description="Polar residues" evidence="16">
    <location>
        <begin position="1027"/>
        <end position="1036"/>
    </location>
</feature>
<dbReference type="Gene3D" id="6.10.140.1600">
    <property type="match status" value="1"/>
</dbReference>
<dbReference type="PROSITE" id="PS00678">
    <property type="entry name" value="WD_REPEATS_1"/>
    <property type="match status" value="1"/>
</dbReference>
<dbReference type="Gene3D" id="1.20.940.10">
    <property type="entry name" value="Functional domain of the splicing factor Prp18"/>
    <property type="match status" value="1"/>
</dbReference>
<evidence type="ECO:0000256" key="2">
    <source>
        <dbReference type="ARBA" id="ARBA00004397"/>
    </source>
</evidence>
<evidence type="ECO:0000256" key="15">
    <source>
        <dbReference type="PROSITE-ProRule" id="PRU00221"/>
    </source>
</evidence>
<dbReference type="InterPro" id="IPR019775">
    <property type="entry name" value="WD40_repeat_CS"/>
</dbReference>
<dbReference type="InterPro" id="IPR015943">
    <property type="entry name" value="WD40/YVTN_repeat-like_dom_sf"/>
</dbReference>
<keyword evidence="12" id="KW-0472">Membrane</keyword>
<keyword evidence="13" id="KW-0968">Cytoplasmic vesicle</keyword>
<comment type="caution">
    <text evidence="19">The sequence shown here is derived from an EMBL/GenBank/DDBJ whole genome shotgun (WGS) entry which is preliminary data.</text>
</comment>
<dbReference type="Gene3D" id="2.20.25.400">
    <property type="match status" value="1"/>
</dbReference>
<dbReference type="FunFam" id="1.25.40.980:FF:000001">
    <property type="entry name" value="Protein transport protein SEC31"/>
    <property type="match status" value="1"/>
</dbReference>
<evidence type="ECO:0000256" key="4">
    <source>
        <dbReference type="ARBA" id="ARBA00013507"/>
    </source>
</evidence>
<proteinExistence type="inferred from homology"/>
<dbReference type="GO" id="GO:0090110">
    <property type="term" value="P:COPII-coated vesicle cargo loading"/>
    <property type="evidence" value="ECO:0007669"/>
    <property type="project" value="TreeGrafter"/>
</dbReference>
<dbReference type="EMBL" id="ALIE01000033">
    <property type="protein sequence ID" value="EJS44455.1"/>
    <property type="molecule type" value="Genomic_DNA"/>
</dbReference>
<dbReference type="PANTHER" id="PTHR13923:SF11">
    <property type="entry name" value="SECRETORY 31, ISOFORM D"/>
    <property type="match status" value="1"/>
</dbReference>
<dbReference type="InterPro" id="IPR021614">
    <property type="entry name" value="Sec31"/>
</dbReference>
<accession>J8PQM3</accession>
<feature type="domain" description="Sec16 Sec23-binding" evidence="18">
    <location>
        <begin position="514"/>
        <end position="642"/>
    </location>
</feature>
<dbReference type="PROSITE" id="PS50294">
    <property type="entry name" value="WD_REPEATS_REGION"/>
    <property type="match status" value="2"/>
</dbReference>
<evidence type="ECO:0000256" key="14">
    <source>
        <dbReference type="ARBA" id="ARBA00025471"/>
    </source>
</evidence>
<dbReference type="Proteomes" id="UP000006968">
    <property type="component" value="Chromosome IV"/>
</dbReference>
<feature type="compositionally biased region" description="Low complexity" evidence="16">
    <location>
        <begin position="898"/>
        <end position="912"/>
    </location>
</feature>
<comment type="subcellular location">
    <subcellularLocation>
        <location evidence="1">Cytoplasmic vesicle</location>
        <location evidence="1">COPII-coated vesicle membrane</location>
        <topology evidence="1">Peripheral membrane protein</topology>
        <orientation evidence="1">Cytoplasmic side</orientation>
    </subcellularLocation>
    <subcellularLocation>
        <location evidence="2">Endoplasmic reticulum membrane</location>
        <topology evidence="2">Peripheral membrane protein</topology>
        <orientation evidence="2">Cytoplasmic side</orientation>
    </subcellularLocation>
</comment>
<feature type="region of interest" description="Disordered" evidence="16">
    <location>
        <begin position="752"/>
        <end position="785"/>
    </location>
</feature>
<protein>
    <recommendedName>
        <fullName evidence="5">Protein transport protein SEC31</fullName>
    </recommendedName>
    <alternativeName>
        <fullName evidence="4">Protein transport protein sec31</fullName>
    </alternativeName>
</protein>
<keyword evidence="9" id="KW-0256">Endoplasmic reticulum</keyword>
<dbReference type="GO" id="GO:0015031">
    <property type="term" value="P:protein transport"/>
    <property type="evidence" value="ECO:0007669"/>
    <property type="project" value="UniProtKB-KW"/>
</dbReference>
<dbReference type="Pfam" id="PF12931">
    <property type="entry name" value="TPR_Sec16"/>
    <property type="match status" value="1"/>
</dbReference>
<evidence type="ECO:0000259" key="18">
    <source>
        <dbReference type="Pfam" id="PF12931"/>
    </source>
</evidence>
<gene>
    <name evidence="19" type="ORF">SU7_0451</name>
</gene>
<dbReference type="Pfam" id="PF11549">
    <property type="entry name" value="Sec31"/>
    <property type="match status" value="1"/>
</dbReference>
<dbReference type="Pfam" id="PF07304">
    <property type="entry name" value="SRA1"/>
    <property type="match status" value="1"/>
</dbReference>
<feature type="domain" description="SRA1/Sec31" evidence="17">
    <location>
        <begin position="1140"/>
        <end position="1273"/>
    </location>
</feature>
<dbReference type="AlphaFoldDB" id="J8PQM3"/>
<evidence type="ECO:0000256" key="6">
    <source>
        <dbReference type="ARBA" id="ARBA00022448"/>
    </source>
</evidence>
<comment type="function">
    <text evidence="14">Component of the coat protein complex II (COPII) which promotes the formation of transport vesicles from the endoplasmic reticulum (ER). The coat has two main functions, the physical deformation of the endoplasmic reticulum membrane into vesicles and the selection of cargo molecules.</text>
</comment>
<evidence type="ECO:0000256" key="5">
    <source>
        <dbReference type="ARBA" id="ARBA00021236"/>
    </source>
</evidence>
<evidence type="ECO:0000256" key="1">
    <source>
        <dbReference type="ARBA" id="ARBA00004299"/>
    </source>
</evidence>
<dbReference type="FunFam" id="2.20.25.400:FF:000001">
    <property type="entry name" value="Protein transport protein SEC31"/>
    <property type="match status" value="1"/>
</dbReference>
<dbReference type="InterPro" id="IPR009917">
    <property type="entry name" value="SRA1/Sec31"/>
</dbReference>
<dbReference type="GO" id="GO:0030127">
    <property type="term" value="C:COPII vesicle coat"/>
    <property type="evidence" value="ECO:0007669"/>
    <property type="project" value="TreeGrafter"/>
</dbReference>
<feature type="region of interest" description="Disordered" evidence="16">
    <location>
        <begin position="824"/>
        <end position="845"/>
    </location>
</feature>
<evidence type="ECO:0000256" key="7">
    <source>
        <dbReference type="ARBA" id="ARBA00022574"/>
    </source>
</evidence>
<feature type="compositionally biased region" description="Polar residues" evidence="16">
    <location>
        <begin position="833"/>
        <end position="845"/>
    </location>
</feature>
<dbReference type="HOGENOM" id="CLU_003033_2_0_1"/>
<dbReference type="GO" id="GO:0005789">
    <property type="term" value="C:endoplasmic reticulum membrane"/>
    <property type="evidence" value="ECO:0007669"/>
    <property type="project" value="UniProtKB-SubCell"/>
</dbReference>
<dbReference type="GO" id="GO:0007029">
    <property type="term" value="P:endoplasmic reticulum organization"/>
    <property type="evidence" value="ECO:0007669"/>
    <property type="project" value="TreeGrafter"/>
</dbReference>
<dbReference type="PROSITE" id="PS50082">
    <property type="entry name" value="WD_REPEATS_2"/>
    <property type="match status" value="2"/>
</dbReference>
<evidence type="ECO:0000256" key="3">
    <source>
        <dbReference type="ARBA" id="ARBA00009358"/>
    </source>
</evidence>
<feature type="compositionally biased region" description="Polar residues" evidence="16">
    <location>
        <begin position="1078"/>
        <end position="1095"/>
    </location>
</feature>
<keyword evidence="8" id="KW-0677">Repeat</keyword>
<evidence type="ECO:0000313" key="19">
    <source>
        <dbReference type="EMBL" id="EJS44455.1"/>
    </source>
</evidence>
<evidence type="ECO:0000256" key="13">
    <source>
        <dbReference type="ARBA" id="ARBA00023329"/>
    </source>
</evidence>
<dbReference type="InterPro" id="IPR036322">
    <property type="entry name" value="WD40_repeat_dom_sf"/>
</dbReference>
<evidence type="ECO:0000256" key="9">
    <source>
        <dbReference type="ARBA" id="ARBA00022824"/>
    </source>
</evidence>
<organism evidence="19 20">
    <name type="scientific">Saccharomyces arboricola (strain H-6 / AS 2.3317 / CBS 10644)</name>
    <name type="common">Yeast</name>
    <dbReference type="NCBI Taxonomy" id="1160507"/>
    <lineage>
        <taxon>Eukaryota</taxon>
        <taxon>Fungi</taxon>
        <taxon>Dikarya</taxon>
        <taxon>Ascomycota</taxon>
        <taxon>Saccharomycotina</taxon>
        <taxon>Saccharomycetes</taxon>
        <taxon>Saccharomycetales</taxon>
        <taxon>Saccharomycetaceae</taxon>
        <taxon>Saccharomyces</taxon>
    </lineage>
</organism>
<dbReference type="GO" id="GO:0070971">
    <property type="term" value="C:endoplasmic reticulum exit site"/>
    <property type="evidence" value="ECO:0007669"/>
    <property type="project" value="TreeGrafter"/>
</dbReference>
<evidence type="ECO:0000256" key="12">
    <source>
        <dbReference type="ARBA" id="ARBA00023136"/>
    </source>
</evidence>
<keyword evidence="10" id="KW-0931">ER-Golgi transport</keyword>
<reference evidence="19 20" key="1">
    <citation type="journal article" date="2013" name="BMC Genomics">
        <title>High quality de novo sequencing and assembly of the Saccharomyces arboricolus genome.</title>
        <authorList>
            <person name="Liti G."/>
            <person name="Nguyen Ba A.N."/>
            <person name="Blythe M."/>
            <person name="Mueller C.A."/>
            <person name="Bergstroem A."/>
            <person name="Cubillos F.A."/>
            <person name="Dafhnis-Calas F."/>
            <person name="Khoshraftar S."/>
            <person name="Malla S."/>
            <person name="Mehta N."/>
            <person name="Siow C.C."/>
            <person name="Warringer J."/>
            <person name="Moses A.M."/>
            <person name="Louis E.J."/>
            <person name="Nieduszynski C.A."/>
        </authorList>
    </citation>
    <scope>NUCLEOTIDE SEQUENCE [LARGE SCALE GENOMIC DNA]</scope>
    <source>
        <strain evidence="20">H-6 / AS 2.3317 / CBS 10644</strain>
    </source>
</reference>
<keyword evidence="7 15" id="KW-0853">WD repeat</keyword>
<feature type="repeat" description="WD" evidence="15">
    <location>
        <begin position="253"/>
        <end position="295"/>
    </location>
</feature>
<sequence length="1280" mass="139623">MVKLAEFSRTATFTWSHDKIPLLVSGTVSGTVDANFSTDSSLELWSLLAADSEKPVASLQVDSKFNDLDWSHNNKVIAGALDNGVLELYSVNDANDTITSAGKFSNHSSSVKTVKFNAKQDNVLVSGGHNGEIFIWDMNKCTESPSNYTPLTPGQSMSSVEEVNSLAWNQSLAHVFASAGSSNFASIWDLKAKKEVIHLSYTSPNSGIKQQLSVVEWHPKNSTRVATATGSDNDPSILVWDLRNANTPLQTLNQGHQKGILSLDWCHQDENLLLSSGRDNNVLLWNPETAEQLSQFPSRGNWCFKTKFAPEAPDLFACASFDNKIEVQTLQNLTNTLDEQESETKQQESETDFWNNVSQEESKEKPTVFHLQAPSWYGQPSPAAHWAFGGKLVRITPDGKGVAITNPKISGLESNTALSEALKSKDFKPLINQRLVKVIDDVNEEDWNLLEKLSMDGTDEYLKEALAFDNNESDAQDEVENEEEDDGEEFFQQIETNFHPEGTFTLADNIEQTISKNLVSGNIKSAVKNSLENDLLMEAMIIALDSNNERLKESVKNTYFTKYGSKSSLSRILYSVSKKEVDDLVENLDVSQWKFICKAILNLYPNDVTQKNEMLIKLGDRLKENGHRQDSLTLYLAAGSLDKVASIWLAEFSELEDKLKEDNKTIYEVHSECLTEFIEKFTVFSTFINGNSTITNEQLISKFLEFINITTSTGNFELATEFLNTLPSDNEEVKTEKARVLIASGKSLSQQNATTASATRKAKYSNGKTNKNVPVLPTPGVHSATSPSGMQAPFYGMTPGASSGALPPKPYVPTIASNGPVQTDSKYAPPHQPSMSPSFGNKTNSSTRLNTYAPPPNPYATVVAPASISAATSTTSIPQNAFAPIQPGMPIMADFNPQSSSMSSQPPMNVVSGQTPHLNRKANDGWNDLPLKVKERPSRAKAVSVAPPNILSTPAPLNGIPVHSTNTMPPPPLSRAPSSVSMVSPPPPHKTSRVPSLVATSESPRASVSNPYAPSQPVQQPPMVTPSLASQNSNFIQQPSSNPYAPPPQPRVATPLTGSVNSAPLPKASNPYAPGTAAQPNGSSFPPTNAYQNNHSAASITSPPTTSNKAPTGPPPISMKKRSNKLTSIDQKPPQAVPYPPPLSSSASPLQTSQPPTLASQANSSTENIGHEVPVDQQPIVDFLKEELARVTPLTPKEYSKQLKDCDKRLKILFYHLERQDLLTQPTIDRLHDLVALMKEKKYKESMVIHADIATNHAQEGGNWLTGVKRLIGIAEATLN</sequence>
<evidence type="ECO:0000256" key="16">
    <source>
        <dbReference type="SAM" id="MobiDB-lite"/>
    </source>
</evidence>
<keyword evidence="20" id="KW-1185">Reference proteome</keyword>
<evidence type="ECO:0000256" key="10">
    <source>
        <dbReference type="ARBA" id="ARBA00022892"/>
    </source>
</evidence>
<dbReference type="Pfam" id="PF00400">
    <property type="entry name" value="WD40"/>
    <property type="match status" value="2"/>
</dbReference>
<dbReference type="FunFam" id="2.130.10.10:FF:000945">
    <property type="entry name" value="Protein transport protein SEC31"/>
    <property type="match status" value="1"/>
</dbReference>
<feature type="repeat" description="WD" evidence="15">
    <location>
        <begin position="104"/>
        <end position="139"/>
    </location>
</feature>
<keyword evidence="6" id="KW-0813">Transport</keyword>
<evidence type="ECO:0000313" key="20">
    <source>
        <dbReference type="Proteomes" id="UP000006968"/>
    </source>
</evidence>
<dbReference type="InterPro" id="IPR024298">
    <property type="entry name" value="Sec16_Sec23-bd"/>
</dbReference>
<dbReference type="FunFam" id="1.20.940.10:FF:000012">
    <property type="entry name" value="Protein transport protein SEC31"/>
    <property type="match status" value="1"/>
</dbReference>
<evidence type="ECO:0000259" key="17">
    <source>
        <dbReference type="Pfam" id="PF07304"/>
    </source>
</evidence>
<dbReference type="GO" id="GO:0005198">
    <property type="term" value="F:structural molecule activity"/>
    <property type="evidence" value="ECO:0007669"/>
    <property type="project" value="TreeGrafter"/>
</dbReference>
<evidence type="ECO:0000256" key="11">
    <source>
        <dbReference type="ARBA" id="ARBA00022927"/>
    </source>
</evidence>
<dbReference type="Gene3D" id="2.130.10.10">
    <property type="entry name" value="YVTN repeat-like/Quinoprotein amine dehydrogenase"/>
    <property type="match status" value="1"/>
</dbReference>
<dbReference type="InterPro" id="IPR040251">
    <property type="entry name" value="SEC31-like"/>
</dbReference>
<dbReference type="SMART" id="SM00320">
    <property type="entry name" value="WD40"/>
    <property type="match status" value="6"/>
</dbReference>
<dbReference type="Gene3D" id="1.25.40.980">
    <property type="match status" value="1"/>
</dbReference>
<dbReference type="PANTHER" id="PTHR13923">
    <property type="entry name" value="SEC31-RELATED PROTEIN"/>
    <property type="match status" value="1"/>
</dbReference>
<dbReference type="InterPro" id="IPR001680">
    <property type="entry name" value="WD40_rpt"/>
</dbReference>
<feature type="compositionally biased region" description="Polar residues" evidence="16">
    <location>
        <begin position="1158"/>
        <end position="1168"/>
    </location>
</feature>
<dbReference type="OrthoDB" id="542917at2759"/>
<comment type="similarity">
    <text evidence="3">Belongs to the WD repeat SEC31 family.</text>
</comment>
<keyword evidence="11" id="KW-0653">Protein transport</keyword>